<gene>
    <name evidence="1" type="ORF">TWF730_009019</name>
</gene>
<protein>
    <submittedName>
        <fullName evidence="1">Uncharacterized protein</fullName>
    </submittedName>
</protein>
<reference evidence="1 2" key="1">
    <citation type="submission" date="2019-10" db="EMBL/GenBank/DDBJ databases">
        <authorList>
            <person name="Palmer J.M."/>
        </authorList>
    </citation>
    <scope>NUCLEOTIDE SEQUENCE [LARGE SCALE GENOMIC DNA]</scope>
    <source>
        <strain evidence="1 2">TWF730</strain>
    </source>
</reference>
<dbReference type="EMBL" id="JAVHNS010000006">
    <property type="protein sequence ID" value="KAK6352189.1"/>
    <property type="molecule type" value="Genomic_DNA"/>
</dbReference>
<name>A0AAV9UYD2_9PEZI</name>
<organism evidence="1 2">
    <name type="scientific">Orbilia blumenaviensis</name>
    <dbReference type="NCBI Taxonomy" id="1796055"/>
    <lineage>
        <taxon>Eukaryota</taxon>
        <taxon>Fungi</taxon>
        <taxon>Dikarya</taxon>
        <taxon>Ascomycota</taxon>
        <taxon>Pezizomycotina</taxon>
        <taxon>Orbiliomycetes</taxon>
        <taxon>Orbiliales</taxon>
        <taxon>Orbiliaceae</taxon>
        <taxon>Orbilia</taxon>
    </lineage>
</organism>
<dbReference type="AlphaFoldDB" id="A0AAV9UYD2"/>
<accession>A0AAV9UYD2</accession>
<dbReference type="Proteomes" id="UP001373714">
    <property type="component" value="Unassembled WGS sequence"/>
</dbReference>
<sequence>MSSTDITITTTAEIGTTVIDSEGDIYIECEVNRSLVGILRVSSKILSLVSAELQEEIGHRCAQSKDSTVKSVVLRPESLDSLIFIMRIIHFKTTYNPKSLSLQKLYEIAIFCERYSCQEAMGPSAEIWARPLWSEEEGEEKKCNQHLEDYPRWLMIAKIFKMEDIVKSLAKDAVFNIRLNLYPDSYMINNKPFHALEEPNSRVPADMLVDKPYLTAIKFAHEGLLDEQLRMIENTHSMSLFRDTIVKSSRCMMVGIGILYNVKLQLTSPWKHFDGATLSHICENIRQTCDIAQTLKDCPHRVQGSTPGGTCVIPDLMSDTLKIIEDSDPREAILRAAGLRKSRGGECC</sequence>
<proteinExistence type="predicted"/>
<comment type="caution">
    <text evidence="1">The sequence shown here is derived from an EMBL/GenBank/DDBJ whole genome shotgun (WGS) entry which is preliminary data.</text>
</comment>
<evidence type="ECO:0000313" key="1">
    <source>
        <dbReference type="EMBL" id="KAK6352189.1"/>
    </source>
</evidence>
<evidence type="ECO:0000313" key="2">
    <source>
        <dbReference type="Proteomes" id="UP001373714"/>
    </source>
</evidence>
<keyword evidence="2" id="KW-1185">Reference proteome</keyword>